<dbReference type="PANTHER" id="PTHR38792:SF3">
    <property type="entry name" value="BNR_ASP-BOX REPEAT DOMAIN PROTEIN (AFU_ORTHOLOGUE AFUA_7G06430)-RELATED"/>
    <property type="match status" value="1"/>
</dbReference>
<evidence type="ECO:0000313" key="2">
    <source>
        <dbReference type="EMBL" id="KAJ7027881.1"/>
    </source>
</evidence>
<name>A0AAD6SJA1_9AGAR</name>
<dbReference type="SUPFAM" id="SSF50939">
    <property type="entry name" value="Sialidases"/>
    <property type="match status" value="1"/>
</dbReference>
<evidence type="ECO:0000313" key="3">
    <source>
        <dbReference type="Proteomes" id="UP001218188"/>
    </source>
</evidence>
<organism evidence="2 3">
    <name type="scientific">Mycena alexandri</name>
    <dbReference type="NCBI Taxonomy" id="1745969"/>
    <lineage>
        <taxon>Eukaryota</taxon>
        <taxon>Fungi</taxon>
        <taxon>Dikarya</taxon>
        <taxon>Basidiomycota</taxon>
        <taxon>Agaricomycotina</taxon>
        <taxon>Agaricomycetes</taxon>
        <taxon>Agaricomycetidae</taxon>
        <taxon>Agaricales</taxon>
        <taxon>Marasmiineae</taxon>
        <taxon>Mycenaceae</taxon>
        <taxon>Mycena</taxon>
    </lineage>
</organism>
<accession>A0AAD6SJA1</accession>
<sequence>MKFALYILSAITLTFAWEPTINSRIALSSRANGLAPTVDPTTYVPNSGGGGTYPRLAQLVDGSVLATTTTFSGATHILTVTRSTDGARTFSAWGTVSTGTGDLDNLFVKQLANGDVLATFRNHDKNSAGDYTIYRITACISHDNGKTWAFLSQVDTRTATTGNINGLWEPFLRIAKSGAIQVYYAAGNSETDQDILMRSSTNGGTTWSAATTVAGATTTGRDGMPGCTDFTSGGTARVICIFETTEGTYPTFTVKSVVSTNDGVSFGERAQVFVPGGSGNNAGAPQVVTTTGGTLVASFATDEDTSAHTWPSGGSMKILTSLPSDPAVWGQKTIVSPVSSLWAGLFARSDGSNTVVGCADNNGAKCHEVSFA</sequence>
<reference evidence="2" key="1">
    <citation type="submission" date="2023-03" db="EMBL/GenBank/DDBJ databases">
        <title>Massive genome expansion in bonnet fungi (Mycena s.s.) driven by repeated elements and novel gene families across ecological guilds.</title>
        <authorList>
            <consortium name="Lawrence Berkeley National Laboratory"/>
            <person name="Harder C.B."/>
            <person name="Miyauchi S."/>
            <person name="Viragh M."/>
            <person name="Kuo A."/>
            <person name="Thoen E."/>
            <person name="Andreopoulos B."/>
            <person name="Lu D."/>
            <person name="Skrede I."/>
            <person name="Drula E."/>
            <person name="Henrissat B."/>
            <person name="Morin E."/>
            <person name="Kohler A."/>
            <person name="Barry K."/>
            <person name="LaButti K."/>
            <person name="Morin E."/>
            <person name="Salamov A."/>
            <person name="Lipzen A."/>
            <person name="Mereny Z."/>
            <person name="Hegedus B."/>
            <person name="Baldrian P."/>
            <person name="Stursova M."/>
            <person name="Weitz H."/>
            <person name="Taylor A."/>
            <person name="Grigoriev I.V."/>
            <person name="Nagy L.G."/>
            <person name="Martin F."/>
            <person name="Kauserud H."/>
        </authorList>
    </citation>
    <scope>NUCLEOTIDE SEQUENCE</scope>
    <source>
        <strain evidence="2">CBHHK200</strain>
    </source>
</reference>
<feature type="signal peptide" evidence="1">
    <location>
        <begin position="1"/>
        <end position="16"/>
    </location>
</feature>
<evidence type="ECO:0000256" key="1">
    <source>
        <dbReference type="SAM" id="SignalP"/>
    </source>
</evidence>
<dbReference type="EMBL" id="JARJCM010000118">
    <property type="protein sequence ID" value="KAJ7027881.1"/>
    <property type="molecule type" value="Genomic_DNA"/>
</dbReference>
<comment type="caution">
    <text evidence="2">The sequence shown here is derived from an EMBL/GenBank/DDBJ whole genome shotgun (WGS) entry which is preliminary data.</text>
</comment>
<dbReference type="PANTHER" id="PTHR38792">
    <property type="entry name" value="BNR/ASP-BOX REPEAT DOMAIN PROTEIN (AFU_ORTHOLOGUE AFUA_7G06430)-RELATED"/>
    <property type="match status" value="1"/>
</dbReference>
<dbReference type="InterPro" id="IPR036278">
    <property type="entry name" value="Sialidase_sf"/>
</dbReference>
<dbReference type="Gene3D" id="2.120.10.10">
    <property type="match status" value="1"/>
</dbReference>
<feature type="chain" id="PRO_5042177512" evidence="1">
    <location>
        <begin position="17"/>
        <end position="372"/>
    </location>
</feature>
<dbReference type="AlphaFoldDB" id="A0AAD6SJA1"/>
<dbReference type="CDD" id="cd15482">
    <property type="entry name" value="Sialidase_non-viral"/>
    <property type="match status" value="1"/>
</dbReference>
<gene>
    <name evidence="2" type="ORF">C8F04DRAFT_71900</name>
</gene>
<proteinExistence type="predicted"/>
<dbReference type="Proteomes" id="UP001218188">
    <property type="component" value="Unassembled WGS sequence"/>
</dbReference>
<protein>
    <submittedName>
        <fullName evidence="2">Neuraminidase</fullName>
    </submittedName>
</protein>
<keyword evidence="3" id="KW-1185">Reference proteome</keyword>
<keyword evidence="1" id="KW-0732">Signal</keyword>